<protein>
    <submittedName>
        <fullName evidence="3">DinB family protein</fullName>
    </submittedName>
</protein>
<dbReference type="PANTHER" id="PTHR37302:SF1">
    <property type="entry name" value="PROTEIN DINB"/>
    <property type="match status" value="1"/>
</dbReference>
<dbReference type="Pfam" id="PF05163">
    <property type="entry name" value="DinB"/>
    <property type="match status" value="1"/>
</dbReference>
<evidence type="ECO:0000313" key="4">
    <source>
        <dbReference type="Proteomes" id="UP001174932"/>
    </source>
</evidence>
<dbReference type="SUPFAM" id="SSF109854">
    <property type="entry name" value="DinB/YfiT-like putative metalloenzymes"/>
    <property type="match status" value="1"/>
</dbReference>
<comment type="caution">
    <text evidence="3">The sequence shown here is derived from an EMBL/GenBank/DDBJ whole genome shotgun (WGS) entry which is preliminary data.</text>
</comment>
<organism evidence="3 4">
    <name type="scientific">Rhizobium alvei</name>
    <dbReference type="NCBI Taxonomy" id="1132659"/>
    <lineage>
        <taxon>Bacteria</taxon>
        <taxon>Pseudomonadati</taxon>
        <taxon>Pseudomonadota</taxon>
        <taxon>Alphaproteobacteria</taxon>
        <taxon>Hyphomicrobiales</taxon>
        <taxon>Rhizobiaceae</taxon>
        <taxon>Rhizobium/Agrobacterium group</taxon>
        <taxon>Rhizobium</taxon>
    </lineage>
</organism>
<evidence type="ECO:0000256" key="2">
    <source>
        <dbReference type="ARBA" id="ARBA00022723"/>
    </source>
</evidence>
<dbReference type="InterPro" id="IPR007837">
    <property type="entry name" value="DinB"/>
</dbReference>
<dbReference type="InterPro" id="IPR034660">
    <property type="entry name" value="DinB/YfiT-like"/>
</dbReference>
<reference evidence="3" key="1">
    <citation type="journal article" date="2015" name="Int. J. Syst. Evol. Microbiol.">
        <title>Rhizobium alvei sp. nov., isolated from a freshwater river.</title>
        <authorList>
            <person name="Sheu S.Y."/>
            <person name="Huang H.W."/>
            <person name="Young C.C."/>
            <person name="Chen W.M."/>
        </authorList>
    </citation>
    <scope>NUCLEOTIDE SEQUENCE</scope>
    <source>
        <strain evidence="3">TNR-22</strain>
    </source>
</reference>
<proteinExistence type="inferred from homology"/>
<keyword evidence="4" id="KW-1185">Reference proteome</keyword>
<dbReference type="Proteomes" id="UP001174932">
    <property type="component" value="Unassembled WGS sequence"/>
</dbReference>
<evidence type="ECO:0000256" key="1">
    <source>
        <dbReference type="ARBA" id="ARBA00008635"/>
    </source>
</evidence>
<gene>
    <name evidence="3" type="ORF">Q4481_06980</name>
</gene>
<dbReference type="RefSeq" id="WP_304375609.1">
    <property type="nucleotide sequence ID" value="NZ_JAUOZU010000006.1"/>
</dbReference>
<reference evidence="3" key="2">
    <citation type="submission" date="2023-07" db="EMBL/GenBank/DDBJ databases">
        <authorList>
            <person name="Shen H."/>
        </authorList>
    </citation>
    <scope>NUCLEOTIDE SEQUENCE</scope>
    <source>
        <strain evidence="3">TNR-22</strain>
    </source>
</reference>
<accession>A0ABT8YJ53</accession>
<dbReference type="EMBL" id="JAUOZU010000006">
    <property type="protein sequence ID" value="MDO6963695.1"/>
    <property type="molecule type" value="Genomic_DNA"/>
</dbReference>
<dbReference type="Gene3D" id="1.20.120.450">
    <property type="entry name" value="dinb family like domain"/>
    <property type="match status" value="1"/>
</dbReference>
<dbReference type="PANTHER" id="PTHR37302">
    <property type="entry name" value="SLR1116 PROTEIN"/>
    <property type="match status" value="1"/>
</dbReference>
<keyword evidence="2" id="KW-0479">Metal-binding</keyword>
<name>A0ABT8YJ53_9HYPH</name>
<evidence type="ECO:0000313" key="3">
    <source>
        <dbReference type="EMBL" id="MDO6963695.1"/>
    </source>
</evidence>
<comment type="similarity">
    <text evidence="1">Belongs to the DinB family.</text>
</comment>
<sequence length="171" mass="19706">MKNTFLMFADYNRWANRKVYETVATLSEEEQNRNLGAFFPTPMATLNHILVADRIWMKRLTGQGEAPKALDEILFTDFDGLREARQAQDEILIDYIEKLDETALDGDFSFTPLVSPEPITQKLGPTLSHVFNHQTHHRGQVHMMLTMLGKPSLALDLVYFLRGEEGRKFMM</sequence>